<dbReference type="Proteomes" id="UP001652625">
    <property type="component" value="Chromosome 04"/>
</dbReference>
<reference evidence="3" key="1">
    <citation type="submission" date="2025-08" db="UniProtKB">
        <authorList>
            <consortium name="RefSeq"/>
        </authorList>
    </citation>
    <scope>IDENTIFICATION</scope>
</reference>
<keyword evidence="2" id="KW-1185">Reference proteome</keyword>
<dbReference type="Pfam" id="PF26634">
    <property type="entry name" value="DUF8207"/>
    <property type="match status" value="1"/>
</dbReference>
<protein>
    <submittedName>
        <fullName evidence="3">Uncharacterized protein LOC136079323</fullName>
    </submittedName>
</protein>
<proteinExistence type="predicted"/>
<dbReference type="PANTHER" id="PTHR35374">
    <property type="entry name" value="CYCLIN-DEPENDENT KINASE 11A-LIKE"/>
    <property type="match status" value="1"/>
</dbReference>
<dbReference type="InterPro" id="IPR058520">
    <property type="entry name" value="DUF8207"/>
</dbReference>
<evidence type="ECO:0000313" key="3">
    <source>
        <dbReference type="RefSeq" id="XP_065651128.1"/>
    </source>
</evidence>
<feature type="domain" description="DUF8207" evidence="1">
    <location>
        <begin position="132"/>
        <end position="227"/>
    </location>
</feature>
<evidence type="ECO:0000313" key="2">
    <source>
        <dbReference type="Proteomes" id="UP001652625"/>
    </source>
</evidence>
<gene>
    <name evidence="3" type="primary">LOC136079323</name>
</gene>
<evidence type="ECO:0000259" key="1">
    <source>
        <dbReference type="Pfam" id="PF26634"/>
    </source>
</evidence>
<organism evidence="2 3">
    <name type="scientific">Hydra vulgaris</name>
    <name type="common">Hydra</name>
    <name type="synonym">Hydra attenuata</name>
    <dbReference type="NCBI Taxonomy" id="6087"/>
    <lineage>
        <taxon>Eukaryota</taxon>
        <taxon>Metazoa</taxon>
        <taxon>Cnidaria</taxon>
        <taxon>Hydrozoa</taxon>
        <taxon>Hydroidolina</taxon>
        <taxon>Anthoathecata</taxon>
        <taxon>Aplanulata</taxon>
        <taxon>Hydridae</taxon>
        <taxon>Hydra</taxon>
    </lineage>
</organism>
<dbReference type="RefSeq" id="XP_065651128.1">
    <property type="nucleotide sequence ID" value="XM_065795056.1"/>
</dbReference>
<dbReference type="GeneID" id="136079323"/>
<sequence length="312" mass="35396">MSLFKFTDPDKRDQLVKEYIYLKKKIQQDNIAEKVGDYNLQMDLSKLYRPLIDSQSGINNSISNLKDQLALTFSNPEKDLAKLRMGPSDLLPPDGMVKTLTDSKVQEKPNILNFGKIATNYLRLYTKSKKSTDPIFGIHSNGDELYIGKKRITINNDDITVDGKKYDGTPGLWELVTKFKPNKDVYSNEDLKNYREILINTDAITTNKGKVRSSRSEKYNELISPIWKDIWTPILSKRKVEYGTGVKKTRTQTVILPSDPNALVEMLELRIAAWEAGNSSSRNEAVAISDELLRQGVLSKGKYEAIQNNLAI</sequence>
<dbReference type="PANTHER" id="PTHR35374:SF1">
    <property type="entry name" value="PROTEIN KINASE DOMAIN-CONTAINING PROTEIN"/>
    <property type="match status" value="1"/>
</dbReference>
<name>A0ABM4BPT7_HYDVU</name>
<accession>A0ABM4BPT7</accession>